<accession>A0ABX1C7X7</accession>
<proteinExistence type="predicted"/>
<gene>
    <name evidence="1" type="ORF">HCN52_04385</name>
</gene>
<sequence>MTTTTRLTDDPDKTWSWVDYSDRRLELTDPDPFGAREQVYVTCSAGDEEVTVDLELEQVRSLAAWATAMVDAMEAAAAAKRPTTPAAATVEIAVDRDGWSGELQLSVGDDRGGYRLAGPKFNGSGTRIVSAQLRQQDADRIREYLDVAFPRQEPDAAPA</sequence>
<organism evidence="1 2">
    <name type="scientific">Streptomyces bohaiensis</name>
    <dbReference type="NCBI Taxonomy" id="1431344"/>
    <lineage>
        <taxon>Bacteria</taxon>
        <taxon>Bacillati</taxon>
        <taxon>Actinomycetota</taxon>
        <taxon>Actinomycetes</taxon>
        <taxon>Kitasatosporales</taxon>
        <taxon>Streptomycetaceae</taxon>
        <taxon>Streptomyces</taxon>
    </lineage>
</organism>
<evidence type="ECO:0008006" key="3">
    <source>
        <dbReference type="Google" id="ProtNLM"/>
    </source>
</evidence>
<dbReference type="RefSeq" id="WP_168087025.1">
    <property type="nucleotide sequence ID" value="NZ_BHZH01000018.1"/>
</dbReference>
<dbReference type="EMBL" id="JAAVJC010000018">
    <property type="protein sequence ID" value="NJQ14193.1"/>
    <property type="molecule type" value="Genomic_DNA"/>
</dbReference>
<keyword evidence="2" id="KW-1185">Reference proteome</keyword>
<dbReference type="Proteomes" id="UP000727056">
    <property type="component" value="Unassembled WGS sequence"/>
</dbReference>
<protein>
    <recommendedName>
        <fullName evidence="3">DUF2505 domain-containing protein</fullName>
    </recommendedName>
</protein>
<evidence type="ECO:0000313" key="1">
    <source>
        <dbReference type="EMBL" id="NJQ14193.1"/>
    </source>
</evidence>
<reference evidence="1 2" key="1">
    <citation type="submission" date="2020-03" db="EMBL/GenBank/DDBJ databases">
        <title>Draft genome of Streptomyces sp. ventii, isolated from the Axial Seamount in the Pacific Ocean, and resequencing of the two type strains Streptomyces lonarensis strain NCL 716 and Streptomyces bohaiensis strain 11A07.</title>
        <authorList>
            <person name="Loughran R.M."/>
            <person name="Pfannmuller K.M."/>
            <person name="Wasson B.J."/>
            <person name="Deadmond M.C."/>
            <person name="Paddock B.E."/>
            <person name="Koyack M.J."/>
            <person name="Gallegos D.A."/>
            <person name="Mitchell E.A."/>
            <person name="Ushijima B."/>
            <person name="Saw J.H."/>
            <person name="Mcphail K.L."/>
            <person name="Videau P."/>
        </authorList>
    </citation>
    <scope>NUCLEOTIDE SEQUENCE [LARGE SCALE GENOMIC DNA]</scope>
    <source>
        <strain evidence="1 2">11A07</strain>
    </source>
</reference>
<comment type="caution">
    <text evidence="1">The sequence shown here is derived from an EMBL/GenBank/DDBJ whole genome shotgun (WGS) entry which is preliminary data.</text>
</comment>
<name>A0ABX1C7X7_9ACTN</name>
<evidence type="ECO:0000313" key="2">
    <source>
        <dbReference type="Proteomes" id="UP000727056"/>
    </source>
</evidence>